<evidence type="ECO:0000313" key="5">
    <source>
        <dbReference type="Proteomes" id="UP001352263"/>
    </source>
</evidence>
<dbReference type="Pfam" id="PF01051">
    <property type="entry name" value="Rep3_N"/>
    <property type="match status" value="1"/>
</dbReference>
<evidence type="ECO:0000313" key="4">
    <source>
        <dbReference type="EMBL" id="MEC4720377.1"/>
    </source>
</evidence>
<dbReference type="Proteomes" id="UP001352263">
    <property type="component" value="Unassembled WGS sequence"/>
</dbReference>
<sequence>MAEKKSTEGKSAKRATAANIVDSKADVSTPSSASVPNKKQKRVSGKGASEIQEFRKANDSIGLRVQEGKFTLLSRKIYNVFITSAQQQGQLGSVAPPGMEGDRDYFWIRLRELVKSADFDSNNYDLLKETTQELQDIKVVKETDNTWTSERLLAGAKIHNTKGLRSQGGEVWIGFAFPPEVRNVVLNPATYTKFSLKFQTALRGNGSLGLYEITRRFATNPSHLTHRAPWALWYQSITGTPISETIPQYKYFKRDILKKAIAEINAVTDIKIELIEHMEGRKIVDLQFRVDFAEQAPLDLAAAPPINFGIIERIMRFGLSKEEARDIYLQYDEKTVIDHVTLTEERISNTKLLAIDSPAAYFKTAIKAGYAKNAPVAKPSKTKSVKKETVKPGTPSVRERYEAARNEAAMSLFAELPGGEQKDVFDRYAKDADKSLKPHIKKQGIESALVKANFSQWFAHLTWGPITDAQIIQFLDSGEVA</sequence>
<feature type="compositionally biased region" description="Basic and acidic residues" evidence="2">
    <location>
        <begin position="1"/>
        <end position="11"/>
    </location>
</feature>
<dbReference type="InterPro" id="IPR000525">
    <property type="entry name" value="Initiator_Rep_WH1"/>
</dbReference>
<name>A0ABU6J9R2_9BURK</name>
<evidence type="ECO:0000256" key="1">
    <source>
        <dbReference type="ARBA" id="ARBA00038283"/>
    </source>
</evidence>
<dbReference type="SUPFAM" id="SSF46785">
    <property type="entry name" value="Winged helix' DNA-binding domain"/>
    <property type="match status" value="1"/>
</dbReference>
<evidence type="ECO:0000259" key="3">
    <source>
        <dbReference type="Pfam" id="PF01051"/>
    </source>
</evidence>
<feature type="compositionally biased region" description="Polar residues" evidence="2">
    <location>
        <begin position="26"/>
        <end position="37"/>
    </location>
</feature>
<accession>A0ABU6J9R2</accession>
<keyword evidence="5" id="KW-1185">Reference proteome</keyword>
<comment type="similarity">
    <text evidence="1">Belongs to the initiator RepB protein family.</text>
</comment>
<dbReference type="Gene3D" id="1.10.10.10">
    <property type="entry name" value="Winged helix-like DNA-binding domain superfamily/Winged helix DNA-binding domain"/>
    <property type="match status" value="2"/>
</dbReference>
<feature type="region of interest" description="Disordered" evidence="2">
    <location>
        <begin position="1"/>
        <end position="49"/>
    </location>
</feature>
<comment type="caution">
    <text evidence="4">The sequence shown here is derived from an EMBL/GenBank/DDBJ whole genome shotgun (WGS) entry which is preliminary data.</text>
</comment>
<dbReference type="Pfam" id="PF21205">
    <property type="entry name" value="Rep3_C"/>
    <property type="match status" value="1"/>
</dbReference>
<gene>
    <name evidence="4" type="ORF">RY831_14540</name>
</gene>
<dbReference type="EMBL" id="JAWIIV010000011">
    <property type="protein sequence ID" value="MEC4720377.1"/>
    <property type="molecule type" value="Genomic_DNA"/>
</dbReference>
<protein>
    <submittedName>
        <fullName evidence="4">Replication initiation protein</fullName>
    </submittedName>
</protein>
<dbReference type="InterPro" id="IPR036388">
    <property type="entry name" value="WH-like_DNA-bd_sf"/>
</dbReference>
<reference evidence="4 5" key="1">
    <citation type="submission" date="2023-10" db="EMBL/GenBank/DDBJ databases">
        <title>Noviherbaspirillum sp. CPCC 100848 genome assembly.</title>
        <authorList>
            <person name="Li X.Y."/>
            <person name="Fang X.M."/>
        </authorList>
    </citation>
    <scope>NUCLEOTIDE SEQUENCE [LARGE SCALE GENOMIC DNA]</scope>
    <source>
        <strain evidence="4 5">CPCC 100848</strain>
    </source>
</reference>
<organism evidence="4 5">
    <name type="scientific">Noviherbaspirillum album</name>
    <dbReference type="NCBI Taxonomy" id="3080276"/>
    <lineage>
        <taxon>Bacteria</taxon>
        <taxon>Pseudomonadati</taxon>
        <taxon>Pseudomonadota</taxon>
        <taxon>Betaproteobacteria</taxon>
        <taxon>Burkholderiales</taxon>
        <taxon>Oxalobacteraceae</taxon>
        <taxon>Noviherbaspirillum</taxon>
    </lineage>
</organism>
<dbReference type="InterPro" id="IPR036390">
    <property type="entry name" value="WH_DNA-bd_sf"/>
</dbReference>
<evidence type="ECO:0000256" key="2">
    <source>
        <dbReference type="SAM" id="MobiDB-lite"/>
    </source>
</evidence>
<proteinExistence type="inferred from homology"/>
<feature type="domain" description="Initiator Rep protein WH1" evidence="3">
    <location>
        <begin position="69"/>
        <end position="213"/>
    </location>
</feature>
<dbReference type="RefSeq" id="WP_326507094.1">
    <property type="nucleotide sequence ID" value="NZ_JAWIIV010000011.1"/>
</dbReference>